<accession>A0AAV2DNB5</accession>
<name>A0AAV2DNB5_9ROSI</name>
<dbReference type="Proteomes" id="UP001497516">
    <property type="component" value="Chromosome 3"/>
</dbReference>
<sequence>MFQKRLAQFVPTRTTAKTITNRQAQRLLVGHCSAEKRRNFLNQLFMIVGALVPRHRPLECRRYGLEEVDVGVGQLEAVLPGPDLVLGTTGGEEVAEELGEAGDLLGALLDREFAEGGGEGRNVK</sequence>
<dbReference type="EMBL" id="OZ034816">
    <property type="protein sequence ID" value="CAL1375146.1"/>
    <property type="molecule type" value="Genomic_DNA"/>
</dbReference>
<proteinExistence type="predicted"/>
<organism evidence="1 2">
    <name type="scientific">Linum trigynum</name>
    <dbReference type="NCBI Taxonomy" id="586398"/>
    <lineage>
        <taxon>Eukaryota</taxon>
        <taxon>Viridiplantae</taxon>
        <taxon>Streptophyta</taxon>
        <taxon>Embryophyta</taxon>
        <taxon>Tracheophyta</taxon>
        <taxon>Spermatophyta</taxon>
        <taxon>Magnoliopsida</taxon>
        <taxon>eudicotyledons</taxon>
        <taxon>Gunneridae</taxon>
        <taxon>Pentapetalae</taxon>
        <taxon>rosids</taxon>
        <taxon>fabids</taxon>
        <taxon>Malpighiales</taxon>
        <taxon>Linaceae</taxon>
        <taxon>Linum</taxon>
    </lineage>
</organism>
<gene>
    <name evidence="1" type="ORF">LTRI10_LOCUS16963</name>
</gene>
<protein>
    <submittedName>
        <fullName evidence="1">Uncharacterized protein</fullName>
    </submittedName>
</protein>
<evidence type="ECO:0000313" key="1">
    <source>
        <dbReference type="EMBL" id="CAL1375146.1"/>
    </source>
</evidence>
<dbReference type="AlphaFoldDB" id="A0AAV2DNB5"/>
<keyword evidence="2" id="KW-1185">Reference proteome</keyword>
<evidence type="ECO:0000313" key="2">
    <source>
        <dbReference type="Proteomes" id="UP001497516"/>
    </source>
</evidence>
<reference evidence="1 2" key="1">
    <citation type="submission" date="2024-04" db="EMBL/GenBank/DDBJ databases">
        <authorList>
            <person name="Fracassetti M."/>
        </authorList>
    </citation>
    <scope>NUCLEOTIDE SEQUENCE [LARGE SCALE GENOMIC DNA]</scope>
</reference>